<dbReference type="Proteomes" id="UP000287033">
    <property type="component" value="Unassembled WGS sequence"/>
</dbReference>
<feature type="compositionally biased region" description="Polar residues" evidence="4">
    <location>
        <begin position="117"/>
        <end position="128"/>
    </location>
</feature>
<dbReference type="SUPFAM" id="SSF50044">
    <property type="entry name" value="SH3-domain"/>
    <property type="match status" value="3"/>
</dbReference>
<dbReference type="PANTHER" id="PTHR14167:SF6">
    <property type="entry name" value="SH3 DOMAIN-CONTAINING KINASE-BINDING PROTEIN 1"/>
    <property type="match status" value="1"/>
</dbReference>
<gene>
    <name evidence="6" type="ORF">chiPu_0005932</name>
</gene>
<dbReference type="InterPro" id="IPR001452">
    <property type="entry name" value="SH3_domain"/>
</dbReference>
<accession>A0A401SAS7</accession>
<dbReference type="CDD" id="cd12052">
    <property type="entry name" value="SH3_CIN85_1"/>
    <property type="match status" value="1"/>
</dbReference>
<dbReference type="CDD" id="cd12057">
    <property type="entry name" value="SH3_CIN85_3"/>
    <property type="match status" value="1"/>
</dbReference>
<evidence type="ECO:0000256" key="4">
    <source>
        <dbReference type="SAM" id="MobiDB-lite"/>
    </source>
</evidence>
<dbReference type="AlphaFoldDB" id="A0A401SAS7"/>
<dbReference type="Pfam" id="PF14604">
    <property type="entry name" value="SH3_9"/>
    <property type="match status" value="3"/>
</dbReference>
<dbReference type="InterPro" id="IPR036028">
    <property type="entry name" value="SH3-like_dom_sf"/>
</dbReference>
<dbReference type="OMA" id="PNSCHRS"/>
<evidence type="ECO:0000256" key="2">
    <source>
        <dbReference type="PROSITE-ProRule" id="PRU00192"/>
    </source>
</evidence>
<protein>
    <recommendedName>
        <fullName evidence="5">SH3 domain-containing protein</fullName>
    </recommendedName>
</protein>
<feature type="region of interest" description="Disordered" evidence="4">
    <location>
        <begin position="591"/>
        <end position="655"/>
    </location>
</feature>
<keyword evidence="7" id="KW-1185">Reference proteome</keyword>
<dbReference type="InterPro" id="IPR050384">
    <property type="entry name" value="Endophilin_SH3RF"/>
</dbReference>
<keyword evidence="1 2" id="KW-0728">SH3 domain</keyword>
<feature type="domain" description="SH3" evidence="5">
    <location>
        <begin position="38"/>
        <end position="97"/>
    </location>
</feature>
<dbReference type="Gene3D" id="2.30.30.40">
    <property type="entry name" value="SH3 Domains"/>
    <property type="match status" value="3"/>
</dbReference>
<evidence type="ECO:0000256" key="3">
    <source>
        <dbReference type="SAM" id="Coils"/>
    </source>
</evidence>
<feature type="region of interest" description="Disordered" evidence="4">
    <location>
        <begin position="368"/>
        <end position="576"/>
    </location>
</feature>
<dbReference type="PROSITE" id="PS50002">
    <property type="entry name" value="SH3"/>
    <property type="match status" value="3"/>
</dbReference>
<dbReference type="InterPro" id="IPR035770">
    <property type="entry name" value="CIN85_SH3_1"/>
</dbReference>
<feature type="compositionally biased region" description="Low complexity" evidence="4">
    <location>
        <begin position="546"/>
        <end position="560"/>
    </location>
</feature>
<feature type="region of interest" description="Disordered" evidence="4">
    <location>
        <begin position="198"/>
        <end position="229"/>
    </location>
</feature>
<proteinExistence type="predicted"/>
<dbReference type="CDD" id="cd12055">
    <property type="entry name" value="SH3_CIN85_2"/>
    <property type="match status" value="1"/>
</dbReference>
<feature type="compositionally biased region" description="Polar residues" evidence="4">
    <location>
        <begin position="516"/>
        <end position="532"/>
    </location>
</feature>
<evidence type="ECO:0000256" key="1">
    <source>
        <dbReference type="ARBA" id="ARBA00022443"/>
    </source>
</evidence>
<dbReference type="PRINTS" id="PR00499">
    <property type="entry name" value="P67PHOX"/>
</dbReference>
<dbReference type="InterPro" id="IPR035772">
    <property type="entry name" value="CIN85_SH3_3"/>
</dbReference>
<organism evidence="6 7">
    <name type="scientific">Chiloscyllium punctatum</name>
    <name type="common">Brownbanded bambooshark</name>
    <name type="synonym">Hemiscyllium punctatum</name>
    <dbReference type="NCBI Taxonomy" id="137246"/>
    <lineage>
        <taxon>Eukaryota</taxon>
        <taxon>Metazoa</taxon>
        <taxon>Chordata</taxon>
        <taxon>Craniata</taxon>
        <taxon>Vertebrata</taxon>
        <taxon>Chondrichthyes</taxon>
        <taxon>Elasmobranchii</taxon>
        <taxon>Galeomorphii</taxon>
        <taxon>Galeoidea</taxon>
        <taxon>Orectolobiformes</taxon>
        <taxon>Hemiscylliidae</taxon>
        <taxon>Chiloscyllium</taxon>
    </lineage>
</organism>
<evidence type="ECO:0000259" key="5">
    <source>
        <dbReference type="PROSITE" id="PS50002"/>
    </source>
</evidence>
<dbReference type="EMBL" id="BEZZ01000167">
    <property type="protein sequence ID" value="GCC27508.1"/>
    <property type="molecule type" value="Genomic_DNA"/>
</dbReference>
<comment type="caution">
    <text evidence="6">The sequence shown here is derived from an EMBL/GenBank/DDBJ whole genome shotgun (WGS) entry which is preliminary data.</text>
</comment>
<keyword evidence="3" id="KW-0175">Coiled coil</keyword>
<feature type="region of interest" description="Disordered" evidence="4">
    <location>
        <begin position="98"/>
        <end position="135"/>
    </location>
</feature>
<dbReference type="GO" id="GO:0007015">
    <property type="term" value="P:actin filament organization"/>
    <property type="evidence" value="ECO:0007669"/>
    <property type="project" value="TreeGrafter"/>
</dbReference>
<dbReference type="OrthoDB" id="5340910at2759"/>
<dbReference type="STRING" id="137246.A0A401SAS7"/>
<dbReference type="PRINTS" id="PR00452">
    <property type="entry name" value="SH3DOMAIN"/>
</dbReference>
<feature type="compositionally biased region" description="Polar residues" evidence="4">
    <location>
        <begin position="631"/>
        <end position="644"/>
    </location>
</feature>
<reference evidence="6 7" key="1">
    <citation type="journal article" date="2018" name="Nat. Ecol. Evol.">
        <title>Shark genomes provide insights into elasmobranch evolution and the origin of vertebrates.</title>
        <authorList>
            <person name="Hara Y"/>
            <person name="Yamaguchi K"/>
            <person name="Onimaru K"/>
            <person name="Kadota M"/>
            <person name="Koyanagi M"/>
            <person name="Keeley SD"/>
            <person name="Tatsumi K"/>
            <person name="Tanaka K"/>
            <person name="Motone F"/>
            <person name="Kageyama Y"/>
            <person name="Nozu R"/>
            <person name="Adachi N"/>
            <person name="Nishimura O"/>
            <person name="Nakagawa R"/>
            <person name="Tanegashima C"/>
            <person name="Kiyatake I"/>
            <person name="Matsumoto R"/>
            <person name="Murakumo K"/>
            <person name="Nishida K"/>
            <person name="Terakita A"/>
            <person name="Kuratani S"/>
            <person name="Sato K"/>
            <person name="Hyodo S Kuraku.S."/>
        </authorList>
    </citation>
    <scope>NUCLEOTIDE SEQUENCE [LARGE SCALE GENOMIC DNA]</scope>
</reference>
<feature type="compositionally biased region" description="Basic and acidic residues" evidence="4">
    <location>
        <begin position="398"/>
        <end position="435"/>
    </location>
</feature>
<feature type="compositionally biased region" description="Basic and acidic residues" evidence="4">
    <location>
        <begin position="498"/>
        <end position="508"/>
    </location>
</feature>
<feature type="compositionally biased region" description="Pro residues" evidence="4">
    <location>
        <begin position="442"/>
        <end position="452"/>
    </location>
</feature>
<feature type="coiled-coil region" evidence="3">
    <location>
        <begin position="657"/>
        <end position="695"/>
    </location>
</feature>
<evidence type="ECO:0000313" key="6">
    <source>
        <dbReference type="EMBL" id="GCC27508.1"/>
    </source>
</evidence>
<sequence length="713" mass="79333">MVTNGRPIQSRRAGTIAISFEVSSHLRPLPNVRGRGGTGVMEAIVEFPYEAQHDDELTISVGDIVTNIKKEDGGWWEGELDGRRGLFPDNFVREIKKDVKKESQSVKPTEMHGDDVSNGSLLSSSDPTLKSPRKAEKIRTRRCQVVFSYAPQNEDELELKIGEIIEVLGEVEEGWWEGILNGKSGMFPSNFIKELPDEQEETANTQDDTTIKTNVKDRGSPEQDTTNGVTIKLADGSNSAAATEIQPKKIKGFGFGDIFKDKPIKLRPRSMEIELDNNNVDKTSGKKLASTVTSQEPTKSESDIRPKGKEYCKVLFPYEAQNEDELTIREGEIVIIINKECADAGWWEGEINGKRGVFPDNFVKLLPPDFEKERPKKPPPPSAPTVKPLSGSKFDGLLVDKKNEAKRMPPERPDSLPTRIEDKEEKSERDQKFIELSKPSVPAIPPKKPLPPKTNSLNRPNTLPPKRPERPAAPAAHSRSDSDPKSEIGVPVVLLSTSERETLEKTNDIDVASFDSVVSSTEKLNHPTTSRPKASGRRPPSQVFTSPSLSSPDYLDSPISQEENREEQDRIELETNTTKVKEIVKKAPRPIPVFPVSDKTLPPKPGAQNLPSGSNAHGSAVYAFHHGITSAAGQRPNSPSQYSTDLKPKIDKTQDPIEELRAQMKELRSFIEIMKSQHKKEITQLMTELDEEKKIRISLQLEVEGIKKTLQAK</sequence>
<name>A0A401SAS7_CHIPU</name>
<evidence type="ECO:0000313" key="7">
    <source>
        <dbReference type="Proteomes" id="UP000287033"/>
    </source>
</evidence>
<feature type="domain" description="SH3" evidence="5">
    <location>
        <begin position="138"/>
        <end position="197"/>
    </location>
</feature>
<dbReference type="SMART" id="SM00326">
    <property type="entry name" value="SH3"/>
    <property type="match status" value="3"/>
</dbReference>
<dbReference type="GO" id="GO:0016477">
    <property type="term" value="P:cell migration"/>
    <property type="evidence" value="ECO:0007669"/>
    <property type="project" value="TreeGrafter"/>
</dbReference>
<dbReference type="InterPro" id="IPR035771">
    <property type="entry name" value="CIN85_SH3_2"/>
</dbReference>
<feature type="compositionally biased region" description="Basic and acidic residues" evidence="4">
    <location>
        <begin position="646"/>
        <end position="655"/>
    </location>
</feature>
<feature type="region of interest" description="Disordered" evidence="4">
    <location>
        <begin position="281"/>
        <end position="305"/>
    </location>
</feature>
<dbReference type="PANTHER" id="PTHR14167">
    <property type="entry name" value="SH3 DOMAIN-CONTAINING"/>
    <property type="match status" value="1"/>
</dbReference>
<feature type="compositionally biased region" description="Basic and acidic residues" evidence="4">
    <location>
        <begin position="567"/>
        <end position="576"/>
    </location>
</feature>
<dbReference type="FunFam" id="2.30.30.40:FF:000089">
    <property type="entry name" value="SH3 domain-containing kinase-binding protein 1"/>
    <property type="match status" value="1"/>
</dbReference>
<feature type="domain" description="SH3" evidence="5">
    <location>
        <begin position="307"/>
        <end position="368"/>
    </location>
</feature>
<feature type="compositionally biased region" description="Polar residues" evidence="4">
    <location>
        <begin position="202"/>
        <end position="213"/>
    </location>
</feature>
<feature type="compositionally biased region" description="Basic and acidic residues" evidence="4">
    <location>
        <begin position="98"/>
        <end position="115"/>
    </location>
</feature>